<dbReference type="HAMAP" id="MF_00185">
    <property type="entry name" value="IPP_trans"/>
    <property type="match status" value="1"/>
</dbReference>
<protein>
    <recommendedName>
        <fullName evidence="10">tRNA dimethylallyltransferase</fullName>
        <ecNumber evidence="10">2.5.1.75</ecNumber>
    </recommendedName>
    <alternativeName>
        <fullName evidence="10">Dimethylallyl diphosphate:tRNA dimethylallyltransferase</fullName>
        <shortName evidence="10">DMAPP:tRNA dimethylallyltransferase</shortName>
        <shortName evidence="10">DMATase</shortName>
    </alternativeName>
    <alternativeName>
        <fullName evidence="10">Isopentenyl-diphosphate:tRNA isopentenyltransferase</fullName>
        <shortName evidence="10">IPP transferase</shortName>
        <shortName evidence="10">IPPT</shortName>
        <shortName evidence="10">IPTase</shortName>
    </alternativeName>
</protein>
<sequence length="290" mass="33479">MMSKSKVIAIVGATASGKSAYAVELAKKIDGEIISADSRLVYKGFNVACAKPSLEERGGIPHFMMDIVEPEFDYSAGLYVKDAKKCINDIISRGKIPIIAGGTGLYFRVLLENYDLPQVEPDYEYRKELNKLEKEELYSLLEEKDSVCAAKIDKNDKKKIIRALEVCYVSGHPMSELQGIKEPEFEVEWIGRNFQRNILYDRINKRVDMMFENGIVDETKYLLEKHGRIPNIIYTIGYQEVVEFLDGRLTLEQAKDKLKQNTRNYAKRQLTWFRKNPEIKWNVYPDKLKK</sequence>
<evidence type="ECO:0000256" key="8">
    <source>
        <dbReference type="ARBA" id="ARBA00022842"/>
    </source>
</evidence>
<dbReference type="InterPro" id="IPR027417">
    <property type="entry name" value="P-loop_NTPase"/>
</dbReference>
<keyword evidence="5 10" id="KW-0819">tRNA processing</keyword>
<organism evidence="14 15">
    <name type="scientific">Candidatus Scatousia excrementipullorum</name>
    <dbReference type="NCBI Taxonomy" id="2840936"/>
    <lineage>
        <taxon>Bacteria</taxon>
        <taxon>Candidatus Scatousia</taxon>
    </lineage>
</organism>
<feature type="region of interest" description="Interaction with substrate tRNA" evidence="10">
    <location>
        <begin position="37"/>
        <end position="40"/>
    </location>
</feature>
<comment type="caution">
    <text evidence="10">Lacks conserved residue(s) required for the propagation of feature annotation.</text>
</comment>
<evidence type="ECO:0000256" key="13">
    <source>
        <dbReference type="RuleBase" id="RU003785"/>
    </source>
</evidence>
<comment type="cofactor">
    <cofactor evidence="1 10">
        <name>Mg(2+)</name>
        <dbReference type="ChEBI" id="CHEBI:18420"/>
    </cofactor>
</comment>
<dbReference type="Pfam" id="PF01715">
    <property type="entry name" value="IPPT"/>
    <property type="match status" value="1"/>
</dbReference>
<dbReference type="NCBIfam" id="TIGR00174">
    <property type="entry name" value="miaA"/>
    <property type="match status" value="1"/>
</dbReference>
<dbReference type="GO" id="GO:0006400">
    <property type="term" value="P:tRNA modification"/>
    <property type="evidence" value="ECO:0007669"/>
    <property type="project" value="TreeGrafter"/>
</dbReference>
<proteinExistence type="inferred from homology"/>
<keyword evidence="7 10" id="KW-0067">ATP-binding</keyword>
<dbReference type="InterPro" id="IPR039657">
    <property type="entry name" value="Dimethylallyltransferase"/>
</dbReference>
<dbReference type="PANTHER" id="PTHR11088:SF60">
    <property type="entry name" value="TRNA DIMETHYLALLYLTRANSFERASE"/>
    <property type="match status" value="1"/>
</dbReference>
<feature type="site" description="Interaction with substrate tRNA" evidence="10">
    <location>
        <position position="126"/>
    </location>
</feature>
<comment type="catalytic activity">
    <reaction evidence="9 10 11">
        <text>adenosine(37) in tRNA + dimethylallyl diphosphate = N(6)-dimethylallyladenosine(37) in tRNA + diphosphate</text>
        <dbReference type="Rhea" id="RHEA:26482"/>
        <dbReference type="Rhea" id="RHEA-COMP:10162"/>
        <dbReference type="Rhea" id="RHEA-COMP:10375"/>
        <dbReference type="ChEBI" id="CHEBI:33019"/>
        <dbReference type="ChEBI" id="CHEBI:57623"/>
        <dbReference type="ChEBI" id="CHEBI:74411"/>
        <dbReference type="ChEBI" id="CHEBI:74415"/>
        <dbReference type="EC" id="2.5.1.75"/>
    </reaction>
</comment>
<evidence type="ECO:0000256" key="10">
    <source>
        <dbReference type="HAMAP-Rule" id="MF_00185"/>
    </source>
</evidence>
<reference evidence="14" key="1">
    <citation type="submission" date="2020-10" db="EMBL/GenBank/DDBJ databases">
        <authorList>
            <person name="Gilroy R."/>
        </authorList>
    </citation>
    <scope>NUCLEOTIDE SEQUENCE</scope>
    <source>
        <strain evidence="14">10192</strain>
    </source>
</reference>
<keyword evidence="8 10" id="KW-0460">Magnesium</keyword>
<dbReference type="EMBL" id="JADIND010000134">
    <property type="protein sequence ID" value="MBO8430974.1"/>
    <property type="molecule type" value="Genomic_DNA"/>
</dbReference>
<feature type="binding site" evidence="10">
    <location>
        <begin position="12"/>
        <end position="19"/>
    </location>
    <ligand>
        <name>ATP</name>
        <dbReference type="ChEBI" id="CHEBI:30616"/>
    </ligand>
</feature>
<dbReference type="GO" id="GO:0005524">
    <property type="term" value="F:ATP binding"/>
    <property type="evidence" value="ECO:0007669"/>
    <property type="project" value="UniProtKB-UniRule"/>
</dbReference>
<evidence type="ECO:0000256" key="7">
    <source>
        <dbReference type="ARBA" id="ARBA00022840"/>
    </source>
</evidence>
<evidence type="ECO:0000256" key="6">
    <source>
        <dbReference type="ARBA" id="ARBA00022741"/>
    </source>
</evidence>
<comment type="function">
    <text evidence="2 10 12">Catalyzes the transfer of a dimethylallyl group onto the adenine at position 37 in tRNAs that read codons beginning with uridine, leading to the formation of N6-(dimethylallyl)adenosine (i(6)A).</text>
</comment>
<evidence type="ECO:0000256" key="9">
    <source>
        <dbReference type="ARBA" id="ARBA00049563"/>
    </source>
</evidence>
<feature type="site" description="Interaction with substrate tRNA" evidence="10">
    <location>
        <position position="103"/>
    </location>
</feature>
<keyword evidence="4 10" id="KW-0808">Transferase</keyword>
<dbReference type="InterPro" id="IPR018022">
    <property type="entry name" value="IPT"/>
</dbReference>
<evidence type="ECO:0000256" key="12">
    <source>
        <dbReference type="RuleBase" id="RU003784"/>
    </source>
</evidence>
<comment type="subunit">
    <text evidence="10">Monomer.</text>
</comment>
<accession>A0A9D9DNI3</accession>
<evidence type="ECO:0000256" key="4">
    <source>
        <dbReference type="ARBA" id="ARBA00022679"/>
    </source>
</evidence>
<dbReference type="AlphaFoldDB" id="A0A9D9DNI3"/>
<evidence type="ECO:0000256" key="5">
    <source>
        <dbReference type="ARBA" id="ARBA00022694"/>
    </source>
</evidence>
<name>A0A9D9DNI3_9BACT</name>
<dbReference type="EC" id="2.5.1.75" evidence="10"/>
<dbReference type="SUPFAM" id="SSF52540">
    <property type="entry name" value="P-loop containing nucleoside triphosphate hydrolases"/>
    <property type="match status" value="1"/>
</dbReference>
<evidence type="ECO:0000256" key="3">
    <source>
        <dbReference type="ARBA" id="ARBA00005842"/>
    </source>
</evidence>
<gene>
    <name evidence="10 14" type="primary">miaA</name>
    <name evidence="14" type="ORF">IAC76_06255</name>
</gene>
<evidence type="ECO:0000256" key="1">
    <source>
        <dbReference type="ARBA" id="ARBA00001946"/>
    </source>
</evidence>
<dbReference type="PANTHER" id="PTHR11088">
    <property type="entry name" value="TRNA DIMETHYLALLYLTRANSFERASE"/>
    <property type="match status" value="1"/>
</dbReference>
<evidence type="ECO:0000256" key="2">
    <source>
        <dbReference type="ARBA" id="ARBA00003213"/>
    </source>
</evidence>
<evidence type="ECO:0000313" key="14">
    <source>
        <dbReference type="EMBL" id="MBO8430974.1"/>
    </source>
</evidence>
<evidence type="ECO:0000256" key="11">
    <source>
        <dbReference type="RuleBase" id="RU003783"/>
    </source>
</evidence>
<comment type="caution">
    <text evidence="14">The sequence shown here is derived from an EMBL/GenBank/DDBJ whole genome shotgun (WGS) entry which is preliminary data.</text>
</comment>
<keyword evidence="6 10" id="KW-0547">Nucleotide-binding</keyword>
<reference evidence="14" key="2">
    <citation type="journal article" date="2021" name="PeerJ">
        <title>Extensive microbial diversity within the chicken gut microbiome revealed by metagenomics and culture.</title>
        <authorList>
            <person name="Gilroy R."/>
            <person name="Ravi A."/>
            <person name="Getino M."/>
            <person name="Pursley I."/>
            <person name="Horton D.L."/>
            <person name="Alikhan N.F."/>
            <person name="Baker D."/>
            <person name="Gharbi K."/>
            <person name="Hall N."/>
            <person name="Watson M."/>
            <person name="Adriaenssens E.M."/>
            <person name="Foster-Nyarko E."/>
            <person name="Jarju S."/>
            <person name="Secka A."/>
            <person name="Antonio M."/>
            <person name="Oren A."/>
            <person name="Chaudhuri R.R."/>
            <person name="La Ragione R."/>
            <person name="Hildebrand F."/>
            <person name="Pallen M.J."/>
        </authorList>
    </citation>
    <scope>NUCLEOTIDE SEQUENCE</scope>
    <source>
        <strain evidence="14">10192</strain>
    </source>
</reference>
<comment type="similarity">
    <text evidence="3 10 13">Belongs to the IPP transferase family.</text>
</comment>
<dbReference type="Proteomes" id="UP000823632">
    <property type="component" value="Unassembled WGS sequence"/>
</dbReference>
<feature type="binding site" evidence="10">
    <location>
        <begin position="14"/>
        <end position="19"/>
    </location>
    <ligand>
        <name>substrate</name>
    </ligand>
</feature>
<dbReference type="Gene3D" id="3.40.50.300">
    <property type="entry name" value="P-loop containing nucleotide triphosphate hydrolases"/>
    <property type="match status" value="1"/>
</dbReference>
<dbReference type="GO" id="GO:0052381">
    <property type="term" value="F:tRNA dimethylallyltransferase activity"/>
    <property type="evidence" value="ECO:0007669"/>
    <property type="project" value="UniProtKB-UniRule"/>
</dbReference>
<evidence type="ECO:0000313" key="15">
    <source>
        <dbReference type="Proteomes" id="UP000823632"/>
    </source>
</evidence>
<dbReference type="Gene3D" id="1.10.20.140">
    <property type="match status" value="1"/>
</dbReference>